<dbReference type="PANTHER" id="PTHR24567">
    <property type="entry name" value="CRP FAMILY TRANSCRIPTIONAL REGULATORY PROTEIN"/>
    <property type="match status" value="1"/>
</dbReference>
<dbReference type="SUPFAM" id="SSF46785">
    <property type="entry name" value="Winged helix' DNA-binding domain"/>
    <property type="match status" value="1"/>
</dbReference>
<dbReference type="CDD" id="cd00038">
    <property type="entry name" value="CAP_ED"/>
    <property type="match status" value="1"/>
</dbReference>
<protein>
    <submittedName>
        <fullName evidence="6">Cyclic nucleotide-binding domain-containing protein</fullName>
    </submittedName>
</protein>
<dbReference type="Proteomes" id="UP000298588">
    <property type="component" value="Chromosome"/>
</dbReference>
<dbReference type="GO" id="GO:0005829">
    <property type="term" value="C:cytosol"/>
    <property type="evidence" value="ECO:0007669"/>
    <property type="project" value="TreeGrafter"/>
</dbReference>
<keyword evidence="3" id="KW-0804">Transcription</keyword>
<dbReference type="KEGG" id="paqt:E8L99_12075"/>
<dbReference type="InterPro" id="IPR018490">
    <property type="entry name" value="cNMP-bd_dom_sf"/>
</dbReference>
<dbReference type="PANTHER" id="PTHR24567:SF75">
    <property type="entry name" value="FUMARATE AND NITRATE REDUCTION REGULATORY PROTEIN"/>
    <property type="match status" value="1"/>
</dbReference>
<evidence type="ECO:0000256" key="2">
    <source>
        <dbReference type="ARBA" id="ARBA00023125"/>
    </source>
</evidence>
<dbReference type="EMBL" id="CP039865">
    <property type="protein sequence ID" value="QCK86437.1"/>
    <property type="molecule type" value="Genomic_DNA"/>
</dbReference>
<dbReference type="RefSeq" id="WP_137099768.1">
    <property type="nucleotide sequence ID" value="NZ_CP039865.1"/>
</dbReference>
<dbReference type="GO" id="GO:0003677">
    <property type="term" value="F:DNA binding"/>
    <property type="evidence" value="ECO:0007669"/>
    <property type="project" value="UniProtKB-KW"/>
</dbReference>
<evidence type="ECO:0000259" key="5">
    <source>
        <dbReference type="PROSITE" id="PS51063"/>
    </source>
</evidence>
<name>A0A4D7QMZ5_9HYPH</name>
<dbReference type="SMART" id="SM00419">
    <property type="entry name" value="HTH_CRP"/>
    <property type="match status" value="1"/>
</dbReference>
<dbReference type="InterPro" id="IPR012318">
    <property type="entry name" value="HTH_CRP"/>
</dbReference>
<feature type="domain" description="HTH crp-type" evidence="5">
    <location>
        <begin position="152"/>
        <end position="223"/>
    </location>
</feature>
<dbReference type="GO" id="GO:0003700">
    <property type="term" value="F:DNA-binding transcription factor activity"/>
    <property type="evidence" value="ECO:0007669"/>
    <property type="project" value="TreeGrafter"/>
</dbReference>
<keyword evidence="1" id="KW-0805">Transcription regulation</keyword>
<dbReference type="PROSITE" id="PS51063">
    <property type="entry name" value="HTH_CRP_2"/>
    <property type="match status" value="1"/>
</dbReference>
<accession>A0A4D7QMZ5</accession>
<dbReference type="InterPro" id="IPR036388">
    <property type="entry name" value="WH-like_DNA-bd_sf"/>
</dbReference>
<dbReference type="PROSITE" id="PS50042">
    <property type="entry name" value="CNMP_BINDING_3"/>
    <property type="match status" value="1"/>
</dbReference>
<gene>
    <name evidence="6" type="ORF">E8L99_12075</name>
</gene>
<dbReference type="InterPro" id="IPR014710">
    <property type="entry name" value="RmlC-like_jellyroll"/>
</dbReference>
<evidence type="ECO:0000313" key="6">
    <source>
        <dbReference type="EMBL" id="QCK86437.1"/>
    </source>
</evidence>
<dbReference type="SUPFAM" id="SSF51206">
    <property type="entry name" value="cAMP-binding domain-like"/>
    <property type="match status" value="1"/>
</dbReference>
<keyword evidence="2" id="KW-0238">DNA-binding</keyword>
<dbReference type="InterPro" id="IPR000595">
    <property type="entry name" value="cNMP-bd_dom"/>
</dbReference>
<keyword evidence="7" id="KW-1185">Reference proteome</keyword>
<dbReference type="InterPro" id="IPR050397">
    <property type="entry name" value="Env_Response_Regulators"/>
</dbReference>
<dbReference type="Pfam" id="PF13545">
    <property type="entry name" value="HTH_Crp_2"/>
    <property type="match status" value="1"/>
</dbReference>
<evidence type="ECO:0000313" key="7">
    <source>
        <dbReference type="Proteomes" id="UP000298588"/>
    </source>
</evidence>
<dbReference type="InterPro" id="IPR036390">
    <property type="entry name" value="WH_DNA-bd_sf"/>
</dbReference>
<proteinExistence type="predicted"/>
<evidence type="ECO:0000256" key="1">
    <source>
        <dbReference type="ARBA" id="ARBA00023015"/>
    </source>
</evidence>
<dbReference type="Pfam" id="PF00027">
    <property type="entry name" value="cNMP_binding"/>
    <property type="match status" value="1"/>
</dbReference>
<reference evidence="6 7" key="1">
    <citation type="submission" date="2019-04" db="EMBL/GenBank/DDBJ databases">
        <title>Phreatobacter aquaticus sp. nov.</title>
        <authorList>
            <person name="Choi A."/>
            <person name="Baek K."/>
        </authorList>
    </citation>
    <scope>NUCLEOTIDE SEQUENCE [LARGE SCALE GENOMIC DNA]</scope>
    <source>
        <strain evidence="6 7">NMCR1094</strain>
    </source>
</reference>
<dbReference type="PRINTS" id="PR00034">
    <property type="entry name" value="HTHCRP"/>
</dbReference>
<dbReference type="OrthoDB" id="7584044at2"/>
<dbReference type="CDD" id="cd00092">
    <property type="entry name" value="HTH_CRP"/>
    <property type="match status" value="1"/>
</dbReference>
<dbReference type="AlphaFoldDB" id="A0A4D7QMZ5"/>
<sequence>MLATSPQTSARLPVSPALFGQMRAETLPALRPQVAPQNRMNFTDGQEIFAEGDDAAHVYEIVSGAVRTSKLLSDGRRQIDAFHLAGDIFGIELGAEHRFSADALGDVTLIVRRRVSFTARAGEDPAAARDLLTSTMRMLERAQDHLVLLGRKTAMEKVGSFLLSLMERSNGGDHLELPMSRLDIADHLGLTIETVSRTLMELQRKQAIEFAPCSRAIIVKNKGMLRRMAE</sequence>
<dbReference type="Gene3D" id="2.60.120.10">
    <property type="entry name" value="Jelly Rolls"/>
    <property type="match status" value="1"/>
</dbReference>
<feature type="domain" description="Cyclic nucleotide-binding" evidence="4">
    <location>
        <begin position="18"/>
        <end position="90"/>
    </location>
</feature>
<organism evidence="6 7">
    <name type="scientific">Phreatobacter aquaticus</name>
    <dbReference type="NCBI Taxonomy" id="2570229"/>
    <lineage>
        <taxon>Bacteria</taxon>
        <taxon>Pseudomonadati</taxon>
        <taxon>Pseudomonadota</taxon>
        <taxon>Alphaproteobacteria</taxon>
        <taxon>Hyphomicrobiales</taxon>
        <taxon>Phreatobacteraceae</taxon>
        <taxon>Phreatobacter</taxon>
    </lineage>
</organism>
<evidence type="ECO:0000259" key="4">
    <source>
        <dbReference type="PROSITE" id="PS50042"/>
    </source>
</evidence>
<evidence type="ECO:0000256" key="3">
    <source>
        <dbReference type="ARBA" id="ARBA00023163"/>
    </source>
</evidence>
<dbReference type="SMART" id="SM00100">
    <property type="entry name" value="cNMP"/>
    <property type="match status" value="1"/>
</dbReference>
<dbReference type="Gene3D" id="1.10.10.10">
    <property type="entry name" value="Winged helix-like DNA-binding domain superfamily/Winged helix DNA-binding domain"/>
    <property type="match status" value="1"/>
</dbReference>